<sequence>MKRGYDNFGGSSGGYRGGGHSGSGPYPPGFKKYRRDDVDPVNPTPSKVLHIRNLTAETTEADLLNALSHFGNVAYTTLMANGHMALAEFSTMDEARACIAYSKNHQIMVRNHPVLINYSTSEKIQRAGLEGEEPNKVIVLTISNVTYPITVDILKEICGEHGKVNRIALIKRPGVLQALVEFDTAEEATKAKYGLNGADIYDNACTLKVEYGKMDTVKVTANNADQWDYTCDPALKPENQVENGKEDDEESSWRPQRRHEPDAHFMQPNSYASGGGYFPATTETVRGRGGFRGRGSARGGTYIPDEARQGFFSDRSSGYETGYGPPRGSRGTRGSSRGGTFEPRNDDYGRPSSYGDRGHSRGYERSDRDYDRERDRDHRYSDDRYSEERDRHGSDRHRDDRDRDRGERRHADDRYSSRDEPDRGHSGGVNGSVVMVYGVDAPQFNCDRLFNLLCCYGNCLKIKIMKSKPDTCMIQMATPEQAQNVIEHLQNLTIFKSRLTFRPSIQNVVHDVAEPHMLLDGTPGFKDYLSSTVHRFGTSEVTALTKIVYPSDELYWDQSPILLNEEVLKKLFSQKGAPLPIRVTIHQFNGNCTGILKFPNEREASEALMLCNNMVIAGGPQTIPFVFKLAYATPEHKRN</sequence>
<dbReference type="WBParaSite" id="JU765_v2.g17929.t1">
    <property type="protein sequence ID" value="JU765_v2.g17929.t1"/>
    <property type="gene ID" value="JU765_v2.g17929"/>
</dbReference>
<protein>
    <submittedName>
        <fullName evidence="2">RRM domain-containing protein</fullName>
    </submittedName>
</protein>
<evidence type="ECO:0000313" key="2">
    <source>
        <dbReference type="WBParaSite" id="JU765_v2.g17929.t1"/>
    </source>
</evidence>
<name>A0AC34QN45_9BILA</name>
<proteinExistence type="predicted"/>
<reference evidence="2" key="1">
    <citation type="submission" date="2022-11" db="UniProtKB">
        <authorList>
            <consortium name="WormBaseParasite"/>
        </authorList>
    </citation>
    <scope>IDENTIFICATION</scope>
</reference>
<dbReference type="Proteomes" id="UP000887576">
    <property type="component" value="Unplaced"/>
</dbReference>
<organism evidence="1 2">
    <name type="scientific">Panagrolaimus sp. JU765</name>
    <dbReference type="NCBI Taxonomy" id="591449"/>
    <lineage>
        <taxon>Eukaryota</taxon>
        <taxon>Metazoa</taxon>
        <taxon>Ecdysozoa</taxon>
        <taxon>Nematoda</taxon>
        <taxon>Chromadorea</taxon>
        <taxon>Rhabditida</taxon>
        <taxon>Tylenchina</taxon>
        <taxon>Panagrolaimomorpha</taxon>
        <taxon>Panagrolaimoidea</taxon>
        <taxon>Panagrolaimidae</taxon>
        <taxon>Panagrolaimus</taxon>
    </lineage>
</organism>
<evidence type="ECO:0000313" key="1">
    <source>
        <dbReference type="Proteomes" id="UP000887576"/>
    </source>
</evidence>
<accession>A0AC34QN45</accession>